<evidence type="ECO:0000313" key="5">
    <source>
        <dbReference type="EMBL" id="MCG4764872.1"/>
    </source>
</evidence>
<dbReference type="InterPro" id="IPR042070">
    <property type="entry name" value="PucR_C-HTH_sf"/>
</dbReference>
<dbReference type="EMBL" id="JAKNFS010000006">
    <property type="protein sequence ID" value="MCG4764872.1"/>
    <property type="molecule type" value="Genomic_DNA"/>
</dbReference>
<dbReference type="InterPro" id="IPR051448">
    <property type="entry name" value="CdaR-like_regulators"/>
</dbReference>
<dbReference type="Gene3D" id="1.10.10.2840">
    <property type="entry name" value="PucR C-terminal helix-turn-helix domain"/>
    <property type="match status" value="1"/>
</dbReference>
<dbReference type="Pfam" id="PF17853">
    <property type="entry name" value="GGDEF_2"/>
    <property type="match status" value="1"/>
</dbReference>
<comment type="similarity">
    <text evidence="1">Belongs to the CdaR family.</text>
</comment>
<dbReference type="InterPro" id="IPR025736">
    <property type="entry name" value="PucR_C-HTH_dom"/>
</dbReference>
<dbReference type="InterPro" id="IPR041522">
    <property type="entry name" value="CdaR_GGDEF"/>
</dbReference>
<organism evidence="5 6">
    <name type="scientific">Fusicatenibacter saccharivorans</name>
    <dbReference type="NCBI Taxonomy" id="1150298"/>
    <lineage>
        <taxon>Bacteria</taxon>
        <taxon>Bacillati</taxon>
        <taxon>Bacillota</taxon>
        <taxon>Clostridia</taxon>
        <taxon>Lachnospirales</taxon>
        <taxon>Lachnospiraceae</taxon>
        <taxon>Fusicatenibacter</taxon>
    </lineage>
</organism>
<evidence type="ECO:0000256" key="1">
    <source>
        <dbReference type="ARBA" id="ARBA00006754"/>
    </source>
</evidence>
<dbReference type="AlphaFoldDB" id="A0AAE3JW74"/>
<evidence type="ECO:0000259" key="2">
    <source>
        <dbReference type="Pfam" id="PF07905"/>
    </source>
</evidence>
<accession>A0AAE3JW74</accession>
<evidence type="ECO:0000259" key="3">
    <source>
        <dbReference type="Pfam" id="PF13556"/>
    </source>
</evidence>
<evidence type="ECO:0000259" key="4">
    <source>
        <dbReference type="Pfam" id="PF17853"/>
    </source>
</evidence>
<dbReference type="PANTHER" id="PTHR33744">
    <property type="entry name" value="CARBOHYDRATE DIACID REGULATOR"/>
    <property type="match status" value="1"/>
</dbReference>
<evidence type="ECO:0000313" key="6">
    <source>
        <dbReference type="Proteomes" id="UP001199915"/>
    </source>
</evidence>
<dbReference type="PANTHER" id="PTHR33744:SF15">
    <property type="entry name" value="CARBOHYDRATE DIACID REGULATOR"/>
    <property type="match status" value="1"/>
</dbReference>
<feature type="domain" description="PucR C-terminal helix-turn-helix" evidence="3">
    <location>
        <begin position="489"/>
        <end position="546"/>
    </location>
</feature>
<comment type="caution">
    <text evidence="5">The sequence shown here is derived from an EMBL/GenBank/DDBJ whole genome shotgun (WGS) entry which is preliminary data.</text>
</comment>
<dbReference type="InterPro" id="IPR012914">
    <property type="entry name" value="PucR_dom"/>
</dbReference>
<feature type="domain" description="Purine catabolism PurC-like" evidence="2">
    <location>
        <begin position="7"/>
        <end position="129"/>
    </location>
</feature>
<dbReference type="Pfam" id="PF07905">
    <property type="entry name" value="PucR"/>
    <property type="match status" value="1"/>
</dbReference>
<feature type="domain" description="CdaR GGDEF-like" evidence="4">
    <location>
        <begin position="301"/>
        <end position="429"/>
    </location>
</feature>
<protein>
    <submittedName>
        <fullName evidence="5">PucR family transcriptional regulator ligand-binding domain-containing protein</fullName>
    </submittedName>
</protein>
<sequence length="554" mass="65095">MGYTVKDLLESNNFSEMQLISDDSGIGREIKGVRIIEVPDMEKFLGGGELLLTSMRAYEATEEDVFLHHLKELDKKQISGFIVKCCQRTEHLKRLFDILMEFSQEHHLPVIEISEDLYFWGIIKHILLQLCDIETAKLKYFKMTHDNLNNILLNVIDSRESIERIFFLISTMLGNPVGLYNADGTCLFSSNSETQDFRIEKNIAEYKSGIITRYQYLCQKRKNTNYIEYIKKLNIFERQEMYFVVSEQNEPLRELDFIALENIIITLQFSLIRHVLEENLEKRHLRDLEYRMLNGSLSNDEENEVAGMLGLNDAEIYRVVTFRMDAIKNMEKFTNAQIKETELVENEIIRYLPREHIFLQTNQIVYIHRETELETGLEFRKKLEKLQQTIQEFLVNRGVEIDFLIGIGKTVTGYHELKESFKSSKIALKYIKVIRRIIGDEDKSVIDSTKVGFFYQILEKMKDINQLQAFIPESLNKLRQYDIQKNGELVDTLECYLNVNQSLKKTSELMFIHYRTVSYRLQKIIEIMNIDFNNPAEVLSVRIGLIAIRVLEVM</sequence>
<dbReference type="RefSeq" id="WP_238032917.1">
    <property type="nucleotide sequence ID" value="NZ_JAKNFS010000006.1"/>
</dbReference>
<name>A0AAE3JW74_9FIRM</name>
<gene>
    <name evidence="5" type="ORF">L0N21_05025</name>
</gene>
<dbReference type="Proteomes" id="UP001199915">
    <property type="component" value="Unassembled WGS sequence"/>
</dbReference>
<dbReference type="Pfam" id="PF13556">
    <property type="entry name" value="HTH_30"/>
    <property type="match status" value="1"/>
</dbReference>
<reference evidence="5" key="1">
    <citation type="submission" date="2022-01" db="EMBL/GenBank/DDBJ databases">
        <title>Collection of gut derived symbiotic bacterial strains cultured from healthy donors.</title>
        <authorList>
            <person name="Lin H."/>
            <person name="Kohout C."/>
            <person name="Waligurski E."/>
            <person name="Pamer E.G."/>
        </authorList>
    </citation>
    <scope>NUCLEOTIDE SEQUENCE</scope>
    <source>
        <strain evidence="5">DFI.5.49</strain>
    </source>
</reference>
<proteinExistence type="inferred from homology"/>